<accession>A0A1I7WSP4</accession>
<feature type="transmembrane region" description="Helical" evidence="1">
    <location>
        <begin position="75"/>
        <end position="100"/>
    </location>
</feature>
<dbReference type="Proteomes" id="UP000095283">
    <property type="component" value="Unplaced"/>
</dbReference>
<reference evidence="3" key="1">
    <citation type="submission" date="2016-11" db="UniProtKB">
        <authorList>
            <consortium name="WormBaseParasite"/>
        </authorList>
    </citation>
    <scope>IDENTIFICATION</scope>
</reference>
<dbReference type="WBParaSite" id="Hba_08159">
    <property type="protein sequence ID" value="Hba_08159"/>
    <property type="gene ID" value="Hba_08159"/>
</dbReference>
<evidence type="ECO:0000256" key="1">
    <source>
        <dbReference type="SAM" id="Phobius"/>
    </source>
</evidence>
<organism evidence="2 3">
    <name type="scientific">Heterorhabditis bacteriophora</name>
    <name type="common">Entomopathogenic nematode worm</name>
    <dbReference type="NCBI Taxonomy" id="37862"/>
    <lineage>
        <taxon>Eukaryota</taxon>
        <taxon>Metazoa</taxon>
        <taxon>Ecdysozoa</taxon>
        <taxon>Nematoda</taxon>
        <taxon>Chromadorea</taxon>
        <taxon>Rhabditida</taxon>
        <taxon>Rhabditina</taxon>
        <taxon>Rhabditomorpha</taxon>
        <taxon>Strongyloidea</taxon>
        <taxon>Heterorhabditidae</taxon>
        <taxon>Heterorhabditis</taxon>
    </lineage>
</organism>
<dbReference type="AlphaFoldDB" id="A0A1I7WSP4"/>
<keyword evidence="1" id="KW-0472">Membrane</keyword>
<sequence>MNKTQSKVRQIFKYPSKAASKLVPLHLITMGGAELNCSFSITAKGHISFTVSLDDLRLGRFILIYHPIFLSFQYFIFYFDTIISVVGLLPPGCALMLIGLGCQLSSLSETQVEHLYPNMFNILSHRLIYARQATVEAVRLDPAKFVQKLQRAMVFVIRATSAHSYAVSVLPSDIEPSFLIGQSALRLAHLKHRNPFVDKALHPLGGLKLLVYLYMKCVNDSLPGFTQLIAMDMLLSCLQRESLYTDAATKLKVNSMLARTLASPLAVIDDSIVEAVIRDPNLLVALCTHSDLWRGSRFYYWRHMIAAIATVLNPTSCRILFKFNRFQLTSLDMLSKFLHCLLEMIQDPVEFDDFPLQDAFMDDVVSIVQALLGFPELPQPVTHLWHFVFLSHPASFTYIDHKVQGHSEWLATDFIRDDGEGELLGDSKLCLTLKQYLQVLGKESIAELWQRGTTLFEIRRQFEQLLKASGDVSEVDQRTAENKESKTKMPDLISDIPSLPINTNSDVADDIPTKFILPSHDRKTERRWVIAVRAGLMNVMAAVLQNGADSLLSCMQHDVISWQAIVVLMSHQTDVRIRNAVVEMLEKFLMRAPPFPKMAFLRLSGFQILANQLRSQPVTSSIVDSLFSMMCGETVRLGDGLDQSHLANMSVDRMSCESLHAIFVAFEESVLDPSLFWNISNALLKTFENNVQLQQAMVDCHLVDAMVNTLRRIAYLDKPW</sequence>
<proteinExistence type="predicted"/>
<keyword evidence="1" id="KW-0812">Transmembrane</keyword>
<name>A0A1I7WSP4_HETBA</name>
<evidence type="ECO:0000313" key="3">
    <source>
        <dbReference type="WBParaSite" id="Hba_08159"/>
    </source>
</evidence>
<protein>
    <submittedName>
        <fullName evidence="3">DUF4704 domain-containing protein</fullName>
    </submittedName>
</protein>
<evidence type="ECO:0000313" key="2">
    <source>
        <dbReference type="Proteomes" id="UP000095283"/>
    </source>
</evidence>
<keyword evidence="1" id="KW-1133">Transmembrane helix</keyword>
<keyword evidence="2" id="KW-1185">Reference proteome</keyword>